<dbReference type="NCBIfam" id="TIGR00973">
    <property type="entry name" value="leuA_bact"/>
    <property type="match status" value="1"/>
</dbReference>
<reference evidence="13 14" key="1">
    <citation type="submission" date="2011-03" db="EMBL/GenBank/DDBJ databases">
        <authorList>
            <person name="Muzny D."/>
            <person name="Qin X."/>
            <person name="Deng J."/>
            <person name="Jiang H."/>
            <person name="Liu Y."/>
            <person name="Qu J."/>
            <person name="Song X.-Z."/>
            <person name="Zhang L."/>
            <person name="Thornton R."/>
            <person name="Coyle M."/>
            <person name="Francisco L."/>
            <person name="Jackson L."/>
            <person name="Javaid M."/>
            <person name="Korchina V."/>
            <person name="Kovar C."/>
            <person name="Mata R."/>
            <person name="Mathew T."/>
            <person name="Ngo R."/>
            <person name="Nguyen L."/>
            <person name="Nguyen N."/>
            <person name="Okwuonu G."/>
            <person name="Ongeri F."/>
            <person name="Pham C."/>
            <person name="Simmons D."/>
            <person name="Wilczek-Boney K."/>
            <person name="Hale W."/>
            <person name="Jakkamsetti A."/>
            <person name="Pham P."/>
            <person name="Ruth R."/>
            <person name="San Lucas F."/>
            <person name="Warren J."/>
            <person name="Zhang J."/>
            <person name="Zhao Z."/>
            <person name="Zhou C."/>
            <person name="Zhu D."/>
            <person name="Lee S."/>
            <person name="Bess C."/>
            <person name="Blankenburg K."/>
            <person name="Forbes L."/>
            <person name="Fu Q."/>
            <person name="Gubbala S."/>
            <person name="Hirani K."/>
            <person name="Jayaseelan J.C."/>
            <person name="Lara F."/>
            <person name="Munidasa M."/>
            <person name="Palculict T."/>
            <person name="Patil S."/>
            <person name="Pu L.-L."/>
            <person name="Saada N."/>
            <person name="Tang L."/>
            <person name="Weissenberger G."/>
            <person name="Zhu Y."/>
            <person name="Hemphill L."/>
            <person name="Shang Y."/>
            <person name="Youmans B."/>
            <person name="Ayvaz T."/>
            <person name="Ross M."/>
            <person name="Santibanez J."/>
            <person name="Aqrawi P."/>
            <person name="Gross S."/>
            <person name="Joshi V."/>
            <person name="Fowler G."/>
            <person name="Nazareth L."/>
            <person name="Reid J."/>
            <person name="Worley K."/>
            <person name="Petrosino J."/>
            <person name="Highlander S."/>
            <person name="Gibbs R."/>
        </authorList>
    </citation>
    <scope>NUCLEOTIDE SEQUENCE [LARGE SCALE GENOMIC DNA]</scope>
    <source>
        <strain evidence="13 14">SK1087</strain>
    </source>
</reference>
<dbReference type="PROSITE" id="PS00815">
    <property type="entry name" value="AIPM_HOMOCIT_SYNTH_1"/>
    <property type="match status" value="1"/>
</dbReference>
<comment type="function">
    <text evidence="11">Catalyzes the condensation of the acetyl group of acetyl-CoA with 3-methyl-2-oxobutanoate (2-ketoisovalerate) to form 3-carboxy-3-hydroxy-4-methylpentanoate (2-isopropylmalate).</text>
</comment>
<keyword evidence="13" id="KW-0012">Acyltransferase</keyword>
<keyword evidence="8 11" id="KW-0479">Metal-binding</keyword>
<keyword evidence="7 11" id="KW-0808">Transferase</keyword>
<evidence type="ECO:0000256" key="3">
    <source>
        <dbReference type="ARBA" id="ARBA00012973"/>
    </source>
</evidence>
<evidence type="ECO:0000256" key="4">
    <source>
        <dbReference type="ARBA" id="ARBA00018198"/>
    </source>
</evidence>
<dbReference type="GO" id="GO:0009098">
    <property type="term" value="P:L-leucine biosynthetic process"/>
    <property type="evidence" value="ECO:0007669"/>
    <property type="project" value="UniProtKB-UniRule"/>
</dbReference>
<dbReference type="PROSITE" id="PS00816">
    <property type="entry name" value="AIPM_HOMOCIT_SYNTH_2"/>
    <property type="match status" value="1"/>
</dbReference>
<dbReference type="InterPro" id="IPR054691">
    <property type="entry name" value="LeuA/HCS_post-cat"/>
</dbReference>
<dbReference type="InterPro" id="IPR036230">
    <property type="entry name" value="LeuA_allosteric_dom_sf"/>
</dbReference>
<feature type="binding site" evidence="11">
    <location>
        <position position="270"/>
    </location>
    <ligand>
        <name>Mn(2+)</name>
        <dbReference type="ChEBI" id="CHEBI:29035"/>
    </ligand>
</feature>
<comment type="catalytic activity">
    <reaction evidence="11">
        <text>3-methyl-2-oxobutanoate + acetyl-CoA + H2O = (2S)-2-isopropylmalate + CoA + H(+)</text>
        <dbReference type="Rhea" id="RHEA:21524"/>
        <dbReference type="ChEBI" id="CHEBI:1178"/>
        <dbReference type="ChEBI" id="CHEBI:11851"/>
        <dbReference type="ChEBI" id="CHEBI:15377"/>
        <dbReference type="ChEBI" id="CHEBI:15378"/>
        <dbReference type="ChEBI" id="CHEBI:57287"/>
        <dbReference type="ChEBI" id="CHEBI:57288"/>
        <dbReference type="EC" id="2.3.3.13"/>
    </reaction>
</comment>
<dbReference type="AlphaFoldDB" id="F3SI65"/>
<comment type="cofactor">
    <cofactor evidence="11">
        <name>Mn(2+)</name>
        <dbReference type="ChEBI" id="CHEBI:29035"/>
    </cofactor>
</comment>
<dbReference type="UniPathway" id="UPA00048">
    <property type="reaction ID" value="UER00070"/>
</dbReference>
<dbReference type="PANTHER" id="PTHR10277:SF9">
    <property type="entry name" value="2-ISOPROPYLMALATE SYNTHASE 1, CHLOROPLASTIC-RELATED"/>
    <property type="match status" value="1"/>
</dbReference>
<feature type="region of interest" description="Regulatory domain" evidence="11">
    <location>
        <begin position="457"/>
        <end position="588"/>
    </location>
</feature>
<keyword evidence="9 11" id="KW-0464">Manganese</keyword>
<dbReference type="NCBIfam" id="NF002088">
    <property type="entry name" value="PRK00915.1-5"/>
    <property type="match status" value="1"/>
</dbReference>
<dbReference type="GO" id="GO:0003985">
    <property type="term" value="F:acetyl-CoA C-acetyltransferase activity"/>
    <property type="evidence" value="ECO:0007669"/>
    <property type="project" value="UniProtKB-UniRule"/>
</dbReference>
<dbReference type="PATRIC" id="fig|888824.3.peg.817"/>
<dbReference type="Pfam" id="PF08502">
    <property type="entry name" value="LeuA_dimer"/>
    <property type="match status" value="1"/>
</dbReference>
<evidence type="ECO:0000256" key="2">
    <source>
        <dbReference type="ARBA" id="ARBA00009396"/>
    </source>
</evidence>
<dbReference type="SUPFAM" id="SSF51569">
    <property type="entry name" value="Aldolase"/>
    <property type="match status" value="1"/>
</dbReference>
<dbReference type="InterPro" id="IPR013709">
    <property type="entry name" value="2-isopropylmalate_synth_dimer"/>
</dbReference>
<dbReference type="NCBIfam" id="NF002086">
    <property type="entry name" value="PRK00915.1-3"/>
    <property type="match status" value="1"/>
</dbReference>
<sequence length="588" mass="64341">MFFYFTYLTSNSDEEEMVSKEATGVGIHLDFSEINLSHTVSVIEHDLEVGEEFFLNGLCILEKELSMTRKVEFFDTSLRDGEQTPGVNFSIKEKVAIAKQLEKWGISVIEAGFPAASPDSFAAVQEIAKVITKASVTGLARSVKSDIDACYEALKDAKHPQIHVFIATSPIHREFKLKKSKEEILEAVKEHVSYARSKFEIVEFSPEDATRTELDFLFQVVQTAVDAGATYINIPDTVGFTTPEEFANIFDYLVANVTSDHKVVFGVHCHDDLGMATANTLTAIKHGAGRVQGTINGIGERAGNVALEEVAVALEIRQDYYQVETDIVLNETINTSELVSRFSGIPVPKNKAVVGGNAFSHESGIHQDGVLKNPLTYEIITPELVGVKSNSLPLGKLSGRHAFVEKLKELALDFAESEINDLFAKFKVLADKKNEVTDADIRALIAGTTVENPEGFHFDDLQLTTNDDHTITADVQLVNGDGETVSCVAEGKGSVEAIFNAIDQFFNQSVQLLSYNIEAVTDGIDSQARVLVAVENTDTDTIFNSSGIDFDVLKASAIAYIHANTFVQKENAGEIGHQVSYRDLPANN</sequence>
<organism evidence="13 14">
    <name type="scientific">Streptococcus sanguinis SK1087</name>
    <dbReference type="NCBI Taxonomy" id="888824"/>
    <lineage>
        <taxon>Bacteria</taxon>
        <taxon>Bacillati</taxon>
        <taxon>Bacillota</taxon>
        <taxon>Bacilli</taxon>
        <taxon>Lactobacillales</taxon>
        <taxon>Streptococcaceae</taxon>
        <taxon>Streptococcus</taxon>
    </lineage>
</organism>
<dbReference type="SMART" id="SM00917">
    <property type="entry name" value="LeuA_dimer"/>
    <property type="match status" value="1"/>
</dbReference>
<keyword evidence="10 11" id="KW-0100">Branched-chain amino acid biosynthesis</keyword>
<evidence type="ECO:0000256" key="11">
    <source>
        <dbReference type="HAMAP-Rule" id="MF_01025"/>
    </source>
</evidence>
<proteinExistence type="inferred from homology"/>
<evidence type="ECO:0000256" key="8">
    <source>
        <dbReference type="ARBA" id="ARBA00022723"/>
    </source>
</evidence>
<dbReference type="Proteomes" id="UP000003378">
    <property type="component" value="Unassembled WGS sequence"/>
</dbReference>
<dbReference type="Pfam" id="PF22617">
    <property type="entry name" value="HCS_D2"/>
    <property type="match status" value="1"/>
</dbReference>
<feature type="binding site" evidence="11">
    <location>
        <position position="268"/>
    </location>
    <ligand>
        <name>Mn(2+)</name>
        <dbReference type="ChEBI" id="CHEBI:29035"/>
    </ligand>
</feature>
<comment type="caution">
    <text evidence="13">The sequence shown here is derived from an EMBL/GenBank/DDBJ whole genome shotgun (WGS) entry which is preliminary data.</text>
</comment>
<protein>
    <recommendedName>
        <fullName evidence="4 11">2-isopropylmalate synthase</fullName>
        <ecNumber evidence="3 11">2.3.3.13</ecNumber>
    </recommendedName>
    <alternativeName>
        <fullName evidence="11">Alpha-IPM synthase</fullName>
    </alternativeName>
    <alternativeName>
        <fullName evidence="11">Alpha-isopropylmalate synthase</fullName>
    </alternativeName>
</protein>
<feature type="binding site" evidence="11">
    <location>
        <position position="80"/>
    </location>
    <ligand>
        <name>Mn(2+)</name>
        <dbReference type="ChEBI" id="CHEBI:29035"/>
    </ligand>
</feature>
<dbReference type="GO" id="GO:0003852">
    <property type="term" value="F:2-isopropylmalate synthase activity"/>
    <property type="evidence" value="ECO:0007669"/>
    <property type="project" value="UniProtKB-UniRule"/>
</dbReference>
<keyword evidence="11" id="KW-0963">Cytoplasm</keyword>
<dbReference type="EMBL" id="AFDP01000010">
    <property type="protein sequence ID" value="EGG40201.1"/>
    <property type="molecule type" value="Genomic_DNA"/>
</dbReference>
<dbReference type="InterPro" id="IPR000891">
    <property type="entry name" value="PYR_CT"/>
</dbReference>
<evidence type="ECO:0000313" key="14">
    <source>
        <dbReference type="Proteomes" id="UP000003378"/>
    </source>
</evidence>
<dbReference type="FunFam" id="1.10.238.260:FF:000001">
    <property type="entry name" value="2-isopropylmalate synthase"/>
    <property type="match status" value="1"/>
</dbReference>
<gene>
    <name evidence="11 13" type="primary">leuA</name>
    <name evidence="13" type="ORF">HMPREF9397_0837</name>
</gene>
<name>F3SI65_STRSA</name>
<dbReference type="GO" id="GO:0030145">
    <property type="term" value="F:manganese ion binding"/>
    <property type="evidence" value="ECO:0007669"/>
    <property type="project" value="UniProtKB-UniRule"/>
</dbReference>
<dbReference type="EC" id="2.3.3.13" evidence="3 11"/>
<evidence type="ECO:0000256" key="10">
    <source>
        <dbReference type="ARBA" id="ARBA00023304"/>
    </source>
</evidence>
<dbReference type="InterPro" id="IPR005671">
    <property type="entry name" value="LeuA_bact_synth"/>
</dbReference>
<dbReference type="Gene3D" id="3.20.20.70">
    <property type="entry name" value="Aldolase class I"/>
    <property type="match status" value="1"/>
</dbReference>
<dbReference type="FunFam" id="3.20.20.70:FF:000010">
    <property type="entry name" value="2-isopropylmalate synthase"/>
    <property type="match status" value="1"/>
</dbReference>
<accession>F3SI65</accession>
<evidence type="ECO:0000256" key="9">
    <source>
        <dbReference type="ARBA" id="ARBA00023211"/>
    </source>
</evidence>
<dbReference type="InterPro" id="IPR002034">
    <property type="entry name" value="AIPM/Hcit_synth_CS"/>
</dbReference>
<dbReference type="GO" id="GO:0005737">
    <property type="term" value="C:cytoplasm"/>
    <property type="evidence" value="ECO:0007669"/>
    <property type="project" value="UniProtKB-UniRule"/>
</dbReference>
<comment type="pathway">
    <text evidence="1 11">Amino-acid biosynthesis; L-leucine biosynthesis; L-leucine from 3-methyl-2-oxobutanoate: step 1/4.</text>
</comment>
<keyword evidence="6 11" id="KW-0028">Amino-acid biosynthesis</keyword>
<dbReference type="InterPro" id="IPR050073">
    <property type="entry name" value="2-IPM_HCS-like"/>
</dbReference>
<evidence type="ECO:0000256" key="7">
    <source>
        <dbReference type="ARBA" id="ARBA00022679"/>
    </source>
</evidence>
<dbReference type="PROSITE" id="PS50991">
    <property type="entry name" value="PYR_CT"/>
    <property type="match status" value="1"/>
</dbReference>
<dbReference type="Gene3D" id="3.30.160.270">
    <property type="match status" value="1"/>
</dbReference>
<comment type="subunit">
    <text evidence="11">Homodimer.</text>
</comment>
<dbReference type="CDD" id="cd07940">
    <property type="entry name" value="DRE_TIM_IPMS"/>
    <property type="match status" value="1"/>
</dbReference>
<dbReference type="PANTHER" id="PTHR10277">
    <property type="entry name" value="HOMOCITRATE SYNTHASE-RELATED"/>
    <property type="match status" value="1"/>
</dbReference>
<feature type="domain" description="Pyruvate carboxyltransferase" evidence="12">
    <location>
        <begin position="71"/>
        <end position="333"/>
    </location>
</feature>
<dbReference type="HOGENOM" id="CLU_022158_0_1_9"/>
<dbReference type="Gene3D" id="1.10.238.260">
    <property type="match status" value="1"/>
</dbReference>
<evidence type="ECO:0000256" key="6">
    <source>
        <dbReference type="ARBA" id="ARBA00022605"/>
    </source>
</evidence>
<keyword evidence="5 11" id="KW-0432">Leucine biosynthesis</keyword>
<dbReference type="InterPro" id="IPR013785">
    <property type="entry name" value="Aldolase_TIM"/>
</dbReference>
<dbReference type="Pfam" id="PF00682">
    <property type="entry name" value="HMGL-like"/>
    <property type="match status" value="1"/>
</dbReference>
<dbReference type="HAMAP" id="MF_01025">
    <property type="entry name" value="LeuA_type1"/>
    <property type="match status" value="1"/>
</dbReference>
<feature type="binding site" evidence="11">
    <location>
        <position position="304"/>
    </location>
    <ligand>
        <name>Mn(2+)</name>
        <dbReference type="ChEBI" id="CHEBI:29035"/>
    </ligand>
</feature>
<dbReference type="SUPFAM" id="SSF110921">
    <property type="entry name" value="2-isopropylmalate synthase LeuA, allosteric (dimerisation) domain"/>
    <property type="match status" value="1"/>
</dbReference>
<evidence type="ECO:0000259" key="12">
    <source>
        <dbReference type="PROSITE" id="PS50991"/>
    </source>
</evidence>
<evidence type="ECO:0000256" key="5">
    <source>
        <dbReference type="ARBA" id="ARBA00022430"/>
    </source>
</evidence>
<evidence type="ECO:0000256" key="1">
    <source>
        <dbReference type="ARBA" id="ARBA00004689"/>
    </source>
</evidence>
<comment type="similarity">
    <text evidence="2 11">Belongs to the alpha-IPM synthase/homocitrate synthase family. LeuA type 1 subfamily.</text>
</comment>
<evidence type="ECO:0000313" key="13">
    <source>
        <dbReference type="EMBL" id="EGG40201.1"/>
    </source>
</evidence>